<organism evidence="1 2">
    <name type="scientific">Lacticaseibacillus jixianensis</name>
    <dbReference type="NCBI Taxonomy" id="2486012"/>
    <lineage>
        <taxon>Bacteria</taxon>
        <taxon>Bacillati</taxon>
        <taxon>Bacillota</taxon>
        <taxon>Bacilli</taxon>
        <taxon>Lactobacillales</taxon>
        <taxon>Lactobacillaceae</taxon>
        <taxon>Lacticaseibacillus</taxon>
    </lineage>
</organism>
<dbReference type="EMBL" id="JBHTMO010000001">
    <property type="protein sequence ID" value="MFD1392138.1"/>
    <property type="molecule type" value="Genomic_DNA"/>
</dbReference>
<protein>
    <submittedName>
        <fullName evidence="1">Uncharacterized protein</fullName>
    </submittedName>
</protein>
<dbReference type="Proteomes" id="UP001597249">
    <property type="component" value="Unassembled WGS sequence"/>
</dbReference>
<evidence type="ECO:0000313" key="2">
    <source>
        <dbReference type="Proteomes" id="UP001597249"/>
    </source>
</evidence>
<accession>A0ABW4B7Y2</accession>
<keyword evidence="2" id="KW-1185">Reference proteome</keyword>
<dbReference type="RefSeq" id="WP_125584590.1">
    <property type="nucleotide sequence ID" value="NZ_JBHTMO010000001.1"/>
</dbReference>
<evidence type="ECO:0000313" key="1">
    <source>
        <dbReference type="EMBL" id="MFD1392138.1"/>
    </source>
</evidence>
<name>A0ABW4B7Y2_9LACO</name>
<comment type="caution">
    <text evidence="1">The sequence shown here is derived from an EMBL/GenBank/DDBJ whole genome shotgun (WGS) entry which is preliminary data.</text>
</comment>
<gene>
    <name evidence="1" type="ORF">ACFQ3L_00845</name>
</gene>
<reference evidence="2" key="1">
    <citation type="journal article" date="2019" name="Int. J. Syst. Evol. Microbiol.">
        <title>The Global Catalogue of Microorganisms (GCM) 10K type strain sequencing project: providing services to taxonomists for standard genome sequencing and annotation.</title>
        <authorList>
            <consortium name="The Broad Institute Genomics Platform"/>
            <consortium name="The Broad Institute Genome Sequencing Center for Infectious Disease"/>
            <person name="Wu L."/>
            <person name="Ma J."/>
        </authorList>
    </citation>
    <scope>NUCLEOTIDE SEQUENCE [LARGE SCALE GENOMIC DNA]</scope>
    <source>
        <strain evidence="2">CCM 8911</strain>
    </source>
</reference>
<sequence length="76" mass="8482">MRADKFKPHYEVRLAFLGMRSEPTGVATYYPLEPGDELLVETGPGGSKSNGAFVNCSRYGRIRVCSQNIVSRCQRI</sequence>
<proteinExistence type="predicted"/>